<reference evidence="7 8" key="1">
    <citation type="submission" date="2020-08" db="EMBL/GenBank/DDBJ databases">
        <title>Genome public.</title>
        <authorList>
            <person name="Liu C."/>
            <person name="Sun Q."/>
        </authorList>
    </citation>
    <scope>NUCLEOTIDE SEQUENCE [LARGE SCALE GENOMIC DNA]</scope>
    <source>
        <strain evidence="7 8">NSJ-37</strain>
    </source>
</reference>
<dbReference type="EMBL" id="JACRSX010000003">
    <property type="protein sequence ID" value="MBC8561804.1"/>
    <property type="molecule type" value="Genomic_DNA"/>
</dbReference>
<evidence type="ECO:0000256" key="1">
    <source>
        <dbReference type="ARBA" id="ARBA00022555"/>
    </source>
</evidence>
<dbReference type="RefSeq" id="WP_249297428.1">
    <property type="nucleotide sequence ID" value="NZ_JACRSX010000003.1"/>
</dbReference>
<evidence type="ECO:0000256" key="4">
    <source>
        <dbReference type="ARBA" id="ARBA00022917"/>
    </source>
</evidence>
<comment type="similarity">
    <text evidence="5">Belongs to the NEMF family.</text>
</comment>
<feature type="coiled-coil region" evidence="5">
    <location>
        <begin position="403"/>
        <end position="437"/>
    </location>
</feature>
<organism evidence="7 8">
    <name type="scientific">Jutongia huaianensis</name>
    <dbReference type="NCBI Taxonomy" id="2763668"/>
    <lineage>
        <taxon>Bacteria</taxon>
        <taxon>Bacillati</taxon>
        <taxon>Bacillota</taxon>
        <taxon>Clostridia</taxon>
        <taxon>Lachnospirales</taxon>
        <taxon>Lachnospiraceae</taxon>
        <taxon>Jutongia</taxon>
    </lineage>
</organism>
<dbReference type="InterPro" id="IPR043682">
    <property type="entry name" value="RqcH_bacterial"/>
</dbReference>
<keyword evidence="1 5" id="KW-0820">tRNA-binding</keyword>
<evidence type="ECO:0000313" key="7">
    <source>
        <dbReference type="EMBL" id="MBC8561804.1"/>
    </source>
</evidence>
<sequence length="596" mass="68582">MALDGMVIADIVYELERDLAGGRIAKIAQPEKDELLLTIKQSRTGEDGKTVRSQKRLVVSVNPSLPLIYETEETKNSPMTAPTFCMVLRKHLSNSRILSVRQIGLERVLCFELEHLNEMGDLCHKKLYIELMGKHSNIIFCQEDDVIIDSIKRVSALVSSVREVLPGRTYFIPNTQEKLDPFTVSCEEFTEKILTKPMPPAKALYTSLTGFSPVMANELLYRASLQDAASTSELSDMERLHLYRNFERLREELLSHSFAPTLVKRGQEPVEFAAFPLTSYERDETCQSISYDSISRLLYDFYAQKELYSRIHQKSFELRRVTNTALERCRKKYDLQEKQLRDTKKRDKYKVYGDLLTTYGYSLTGGEKSFTCENYYDEGKEITIPLDQTKSAMENAKRYFDKYAKLKRTFEALTVQLEETRQEIEHLESVSNALDIARQEEDLTLIRQELSECGYVKKHAQPRSNRGRVKIKSKPFHYISSGGFHMYVGRNNYQNDELTFHFANGGDWWFHAKGTAGSHVIVKTEGKELPDRTFEEAAALAGWYSKAKDQAKAEIDYIQRKHIKKPNGSKPGFVVYYTNYSMTIVPDISGLKEIED</sequence>
<dbReference type="InterPro" id="IPR051608">
    <property type="entry name" value="RQC_Subunit_NEMF"/>
</dbReference>
<dbReference type="Gene3D" id="1.10.8.50">
    <property type="match status" value="1"/>
</dbReference>
<keyword evidence="8" id="KW-1185">Reference proteome</keyword>
<dbReference type="PANTHER" id="PTHR15239:SF6">
    <property type="entry name" value="RIBOSOME QUALITY CONTROL COMPLEX SUBUNIT NEMF"/>
    <property type="match status" value="1"/>
</dbReference>
<comment type="function">
    <text evidence="5">Key component of the ribosome quality control system (RQC), a ribosome-associated complex that mediates the extraction of incompletely synthesized nascent chains from stalled ribosomes and their subsequent degradation. RqcH recruits Ala-charged tRNA, and with RqcP directs the elongation of stalled nascent chains on 50S ribosomal subunits, leading to non-templated C-terminal alanine extensions (Ala tail). The Ala tail promotes nascent chain degradation. May add between 1 and at least 8 Ala residues. Binds to stalled 50S ribosomal subunits.</text>
</comment>
<comment type="caution">
    <text evidence="7">The sequence shown here is derived from an EMBL/GenBank/DDBJ whole genome shotgun (WGS) entry which is preliminary data.</text>
</comment>
<dbReference type="Gene3D" id="2.30.310.10">
    <property type="entry name" value="ibrinogen binding protein from staphylococcus aureus domain"/>
    <property type="match status" value="1"/>
</dbReference>
<dbReference type="PANTHER" id="PTHR15239">
    <property type="entry name" value="NUCLEAR EXPORT MEDIATOR FACTOR NEMF"/>
    <property type="match status" value="1"/>
</dbReference>
<evidence type="ECO:0000313" key="8">
    <source>
        <dbReference type="Proteomes" id="UP000606193"/>
    </source>
</evidence>
<accession>A0ABR7MZX9</accession>
<dbReference type="Proteomes" id="UP000606193">
    <property type="component" value="Unassembled WGS sequence"/>
</dbReference>
<dbReference type="Pfam" id="PF05833">
    <property type="entry name" value="NFACT_N"/>
    <property type="match status" value="1"/>
</dbReference>
<feature type="domain" description="NFACT RNA-binding" evidence="6">
    <location>
        <begin position="474"/>
        <end position="568"/>
    </location>
</feature>
<proteinExistence type="inferred from homology"/>
<keyword evidence="4 5" id="KW-0648">Protein biosynthesis</keyword>
<evidence type="ECO:0000256" key="3">
    <source>
        <dbReference type="ARBA" id="ARBA00022884"/>
    </source>
</evidence>
<keyword evidence="5" id="KW-0175">Coiled coil</keyword>
<dbReference type="HAMAP" id="MF_00844_B">
    <property type="entry name" value="RqcH_B"/>
    <property type="match status" value="1"/>
</dbReference>
<evidence type="ECO:0000259" key="6">
    <source>
        <dbReference type="Pfam" id="PF05670"/>
    </source>
</evidence>
<gene>
    <name evidence="5" type="primary">rqcH</name>
    <name evidence="7" type="ORF">H8704_04030</name>
</gene>
<keyword evidence="3 5" id="KW-0694">RNA-binding</keyword>
<comment type="subunit">
    <text evidence="5">Associates with stalled 50S ribosomal subunits. Binds to RqcP.</text>
</comment>
<dbReference type="Pfam" id="PF05670">
    <property type="entry name" value="NFACT-R_1"/>
    <property type="match status" value="1"/>
</dbReference>
<keyword evidence="2 5" id="KW-0699">rRNA-binding</keyword>
<dbReference type="InterPro" id="IPR008532">
    <property type="entry name" value="NFACT_RNA-bd"/>
</dbReference>
<name>A0ABR7MZX9_9FIRM</name>
<evidence type="ECO:0000256" key="2">
    <source>
        <dbReference type="ARBA" id="ARBA00022730"/>
    </source>
</evidence>
<protein>
    <recommendedName>
        <fullName evidence="5">Rqc2 homolog RqcH</fullName>
        <shortName evidence="5">RqcH</shortName>
    </recommendedName>
</protein>
<evidence type="ECO:0000256" key="5">
    <source>
        <dbReference type="HAMAP-Rule" id="MF_00844"/>
    </source>
</evidence>